<name>A0A5K7Z0R4_9BACT</name>
<dbReference type="KEGG" id="dalk:DSCA_43370"/>
<sequence>MAYYFGTILSFVIWIGGWTMLGRWGRRKGSHNMETLAWLMGGISALMGIFALLNMELRYLEYLK</sequence>
<dbReference type="OrthoDB" id="9932068at2"/>
<accession>A0A5K7Z0R4</accession>
<dbReference type="RefSeq" id="WP_155318359.1">
    <property type="nucleotide sequence ID" value="NZ_AP021874.1"/>
</dbReference>
<feature type="transmembrane region" description="Helical" evidence="1">
    <location>
        <begin position="6"/>
        <end position="24"/>
    </location>
</feature>
<dbReference type="Proteomes" id="UP000427906">
    <property type="component" value="Chromosome"/>
</dbReference>
<gene>
    <name evidence="2" type="ORF">DSCA_43370</name>
</gene>
<keyword evidence="3" id="KW-1185">Reference proteome</keyword>
<evidence type="ECO:0000313" key="3">
    <source>
        <dbReference type="Proteomes" id="UP000427906"/>
    </source>
</evidence>
<keyword evidence="1" id="KW-1133">Transmembrane helix</keyword>
<proteinExistence type="predicted"/>
<feature type="transmembrane region" description="Helical" evidence="1">
    <location>
        <begin position="36"/>
        <end position="55"/>
    </location>
</feature>
<dbReference type="EMBL" id="AP021874">
    <property type="protein sequence ID" value="BBO70407.1"/>
    <property type="molecule type" value="Genomic_DNA"/>
</dbReference>
<organism evidence="2 3">
    <name type="scientific">Desulfosarcina alkanivorans</name>
    <dbReference type="NCBI Taxonomy" id="571177"/>
    <lineage>
        <taxon>Bacteria</taxon>
        <taxon>Pseudomonadati</taxon>
        <taxon>Thermodesulfobacteriota</taxon>
        <taxon>Desulfobacteria</taxon>
        <taxon>Desulfobacterales</taxon>
        <taxon>Desulfosarcinaceae</taxon>
        <taxon>Desulfosarcina</taxon>
    </lineage>
</organism>
<keyword evidence="1" id="KW-0812">Transmembrane</keyword>
<evidence type="ECO:0000313" key="2">
    <source>
        <dbReference type="EMBL" id="BBO70407.1"/>
    </source>
</evidence>
<keyword evidence="1" id="KW-0472">Membrane</keyword>
<protein>
    <submittedName>
        <fullName evidence="2">Uncharacterized protein</fullName>
    </submittedName>
</protein>
<evidence type="ECO:0000256" key="1">
    <source>
        <dbReference type="SAM" id="Phobius"/>
    </source>
</evidence>
<dbReference type="AlphaFoldDB" id="A0A5K7Z0R4"/>
<reference evidence="2 3" key="1">
    <citation type="submission" date="2019-11" db="EMBL/GenBank/DDBJ databases">
        <title>Comparative genomics of hydrocarbon-degrading Desulfosarcina strains.</title>
        <authorList>
            <person name="Watanabe M."/>
            <person name="Kojima H."/>
            <person name="Fukui M."/>
        </authorList>
    </citation>
    <scope>NUCLEOTIDE SEQUENCE [LARGE SCALE GENOMIC DNA]</scope>
    <source>
        <strain evidence="2 3">PL12</strain>
    </source>
</reference>